<keyword evidence="16" id="KW-1185">Reference proteome</keyword>
<dbReference type="InterPro" id="IPR004358">
    <property type="entry name" value="Sig_transdc_His_kin-like_C"/>
</dbReference>
<evidence type="ECO:0000256" key="3">
    <source>
        <dbReference type="ARBA" id="ARBA00012438"/>
    </source>
</evidence>
<evidence type="ECO:0000256" key="4">
    <source>
        <dbReference type="ARBA" id="ARBA00022553"/>
    </source>
</evidence>
<dbReference type="PRINTS" id="PR00344">
    <property type="entry name" value="BCTRLSENSOR"/>
</dbReference>
<dbReference type="GO" id="GO:0016301">
    <property type="term" value="F:kinase activity"/>
    <property type="evidence" value="ECO:0007669"/>
    <property type="project" value="UniProtKB-KW"/>
</dbReference>
<dbReference type="InterPro" id="IPR003594">
    <property type="entry name" value="HATPase_dom"/>
</dbReference>
<evidence type="ECO:0000259" key="13">
    <source>
        <dbReference type="PROSITE" id="PS50109"/>
    </source>
</evidence>
<dbReference type="CDD" id="cd00082">
    <property type="entry name" value="HisKA"/>
    <property type="match status" value="1"/>
</dbReference>
<dbReference type="EMBL" id="JAMSKV010000005">
    <property type="protein sequence ID" value="MCQ8278383.1"/>
    <property type="molecule type" value="Genomic_DNA"/>
</dbReference>
<dbReference type="Pfam" id="PF02518">
    <property type="entry name" value="HATPase_c"/>
    <property type="match status" value="1"/>
</dbReference>
<keyword evidence="5" id="KW-0808">Transferase</keyword>
<dbReference type="RefSeq" id="WP_422863854.1">
    <property type="nucleotide sequence ID" value="NZ_JAMSKV010000005.1"/>
</dbReference>
<dbReference type="Gene3D" id="3.30.565.10">
    <property type="entry name" value="Histidine kinase-like ATPase, C-terminal domain"/>
    <property type="match status" value="1"/>
</dbReference>
<evidence type="ECO:0000256" key="10">
    <source>
        <dbReference type="ARBA" id="ARBA00023136"/>
    </source>
</evidence>
<keyword evidence="9" id="KW-0902">Two-component regulatory system</keyword>
<dbReference type="InterPro" id="IPR005467">
    <property type="entry name" value="His_kinase_dom"/>
</dbReference>
<dbReference type="InterPro" id="IPR050428">
    <property type="entry name" value="TCS_sensor_his_kinase"/>
</dbReference>
<evidence type="ECO:0000313" key="15">
    <source>
        <dbReference type="EMBL" id="MCQ8278383.1"/>
    </source>
</evidence>
<keyword evidence="4" id="KW-0597">Phosphoprotein</keyword>
<evidence type="ECO:0000256" key="6">
    <source>
        <dbReference type="ARBA" id="ARBA00022692"/>
    </source>
</evidence>
<dbReference type="SMART" id="SM00388">
    <property type="entry name" value="HisKA"/>
    <property type="match status" value="1"/>
</dbReference>
<comment type="caution">
    <text evidence="15">The sequence shown here is derived from an EMBL/GenBank/DDBJ whole genome shotgun (WGS) entry which is preliminary data.</text>
</comment>
<dbReference type="Proteomes" id="UP001524587">
    <property type="component" value="Unassembled WGS sequence"/>
</dbReference>
<dbReference type="EC" id="2.7.13.3" evidence="3"/>
<dbReference type="InterPro" id="IPR036890">
    <property type="entry name" value="HATPase_C_sf"/>
</dbReference>
<feature type="domain" description="Histidine kinase" evidence="13">
    <location>
        <begin position="289"/>
        <end position="505"/>
    </location>
</feature>
<dbReference type="SMART" id="SM00387">
    <property type="entry name" value="HATPase_c"/>
    <property type="match status" value="1"/>
</dbReference>
<keyword evidence="6 12" id="KW-0812">Transmembrane</keyword>
<reference evidence="15 16" key="1">
    <citation type="submission" date="2022-06" db="EMBL/GenBank/DDBJ databases">
        <title>Endosaccharibacter gen. nov., sp. nov., endophytic bacteria isolated from sugarcane.</title>
        <authorList>
            <person name="Pitiwittayakul N."/>
            <person name="Yukphan P."/>
            <person name="Charoenyingcharoen P."/>
            <person name="Tanasupawat S."/>
        </authorList>
    </citation>
    <scope>NUCLEOTIDE SEQUENCE [LARGE SCALE GENOMIC DNA]</scope>
    <source>
        <strain evidence="15 16">KSS8</strain>
    </source>
</reference>
<dbReference type="PANTHER" id="PTHR45436">
    <property type="entry name" value="SENSOR HISTIDINE KINASE YKOH"/>
    <property type="match status" value="1"/>
</dbReference>
<keyword evidence="8 12" id="KW-1133">Transmembrane helix</keyword>
<evidence type="ECO:0000256" key="8">
    <source>
        <dbReference type="ARBA" id="ARBA00022989"/>
    </source>
</evidence>
<dbReference type="InterPro" id="IPR003661">
    <property type="entry name" value="HisK_dim/P_dom"/>
</dbReference>
<feature type="domain" description="HAMP" evidence="14">
    <location>
        <begin position="234"/>
        <end position="281"/>
    </location>
</feature>
<dbReference type="SUPFAM" id="SSF47384">
    <property type="entry name" value="Homodimeric domain of signal transducing histidine kinase"/>
    <property type="match status" value="1"/>
</dbReference>
<keyword evidence="7 15" id="KW-0418">Kinase</keyword>
<sequence length="534" mass="56506">MALPALFGSGGRKGGNLGAGSQAISGQTLAAHPHLSSAAAGPASPGARSRRNDLIRSASLRLALVYAVLFMLSAIVFMSFIWWATVGLLEREVDAAIVADARALSERWADGGLPALADSIRQRVASNVDDDALYLMVAPGGATIAGNLAAWPDGVTRSDVTYQLRISRDGLRSLAEVEAFALPGGFKLLVGRDVHARVILKRLLTDTLLWAMLMVGGLGLSGALIVRSLFRRMVRNVAQTTRAIASGDLTQRVPLSGSGDEFDRVAETINHMLDRIARLMDGVRQVSNAIAHDLRTPITRARTRLEDAALHATSTEEMQAAIERAVADLDGVTAVFEALLRIAEIEAGARRSAFAELELSALLDDLAELYGAVAEERGLTLELTPSEPIPIFGDRPLLQQAVANLLDNALKFSRPGGTVFLGAVRDGGWARITVADGGIGMAPAELSRASERFFRAESARSTPGSGLGLSLVQAVAQLHGGQFLLENRGEGAPGLVATLVLKAERPPARIADRMEAPSSVPHPDETVPPLHSPP</sequence>
<accession>A0ABT1W680</accession>
<evidence type="ECO:0000256" key="9">
    <source>
        <dbReference type="ARBA" id="ARBA00023012"/>
    </source>
</evidence>
<dbReference type="Gene3D" id="1.10.287.130">
    <property type="match status" value="1"/>
</dbReference>
<evidence type="ECO:0000256" key="7">
    <source>
        <dbReference type="ARBA" id="ARBA00022777"/>
    </source>
</evidence>
<dbReference type="SUPFAM" id="SSF55874">
    <property type="entry name" value="ATPase domain of HSP90 chaperone/DNA topoisomerase II/histidine kinase"/>
    <property type="match status" value="1"/>
</dbReference>
<evidence type="ECO:0000256" key="2">
    <source>
        <dbReference type="ARBA" id="ARBA00004370"/>
    </source>
</evidence>
<feature type="transmembrane region" description="Helical" evidence="12">
    <location>
        <begin position="207"/>
        <end position="226"/>
    </location>
</feature>
<dbReference type="InterPro" id="IPR003660">
    <property type="entry name" value="HAMP_dom"/>
</dbReference>
<evidence type="ECO:0000256" key="5">
    <source>
        <dbReference type="ARBA" id="ARBA00022679"/>
    </source>
</evidence>
<comment type="subcellular location">
    <subcellularLocation>
        <location evidence="2">Membrane</location>
    </subcellularLocation>
</comment>
<dbReference type="CDD" id="cd06225">
    <property type="entry name" value="HAMP"/>
    <property type="match status" value="1"/>
</dbReference>
<dbReference type="PROSITE" id="PS50885">
    <property type="entry name" value="HAMP"/>
    <property type="match status" value="1"/>
</dbReference>
<dbReference type="InterPro" id="IPR036097">
    <property type="entry name" value="HisK_dim/P_sf"/>
</dbReference>
<proteinExistence type="predicted"/>
<evidence type="ECO:0000256" key="12">
    <source>
        <dbReference type="SAM" id="Phobius"/>
    </source>
</evidence>
<dbReference type="PROSITE" id="PS50109">
    <property type="entry name" value="HIS_KIN"/>
    <property type="match status" value="1"/>
</dbReference>
<protein>
    <recommendedName>
        <fullName evidence="3">histidine kinase</fullName>
        <ecNumber evidence="3">2.7.13.3</ecNumber>
    </recommendedName>
</protein>
<dbReference type="Pfam" id="PF00672">
    <property type="entry name" value="HAMP"/>
    <property type="match status" value="1"/>
</dbReference>
<evidence type="ECO:0000259" key="14">
    <source>
        <dbReference type="PROSITE" id="PS50885"/>
    </source>
</evidence>
<gene>
    <name evidence="15" type="ORF">NFI95_07950</name>
</gene>
<dbReference type="PANTHER" id="PTHR45436:SF8">
    <property type="entry name" value="HISTIDINE KINASE"/>
    <property type="match status" value="1"/>
</dbReference>
<evidence type="ECO:0000256" key="11">
    <source>
        <dbReference type="SAM" id="MobiDB-lite"/>
    </source>
</evidence>
<dbReference type="CDD" id="cd00075">
    <property type="entry name" value="HATPase"/>
    <property type="match status" value="1"/>
</dbReference>
<dbReference type="SMART" id="SM00304">
    <property type="entry name" value="HAMP"/>
    <property type="match status" value="1"/>
</dbReference>
<evidence type="ECO:0000256" key="1">
    <source>
        <dbReference type="ARBA" id="ARBA00000085"/>
    </source>
</evidence>
<organism evidence="15 16">
    <name type="scientific">Endosaccharibacter trunci</name>
    <dbReference type="NCBI Taxonomy" id="2812733"/>
    <lineage>
        <taxon>Bacteria</taxon>
        <taxon>Pseudomonadati</taxon>
        <taxon>Pseudomonadota</taxon>
        <taxon>Alphaproteobacteria</taxon>
        <taxon>Acetobacterales</taxon>
        <taxon>Acetobacteraceae</taxon>
        <taxon>Endosaccharibacter</taxon>
    </lineage>
</organism>
<evidence type="ECO:0000313" key="16">
    <source>
        <dbReference type="Proteomes" id="UP001524587"/>
    </source>
</evidence>
<dbReference type="SUPFAM" id="SSF158472">
    <property type="entry name" value="HAMP domain-like"/>
    <property type="match status" value="1"/>
</dbReference>
<feature type="region of interest" description="Disordered" evidence="11">
    <location>
        <begin position="508"/>
        <end position="534"/>
    </location>
</feature>
<feature type="transmembrane region" description="Helical" evidence="12">
    <location>
        <begin position="58"/>
        <end position="84"/>
    </location>
</feature>
<comment type="catalytic activity">
    <reaction evidence="1">
        <text>ATP + protein L-histidine = ADP + protein N-phospho-L-histidine.</text>
        <dbReference type="EC" id="2.7.13.3"/>
    </reaction>
</comment>
<dbReference type="Gene3D" id="6.10.340.10">
    <property type="match status" value="1"/>
</dbReference>
<name>A0ABT1W680_9PROT</name>
<keyword evidence="10 12" id="KW-0472">Membrane</keyword>